<name>A0ACB6ZP26_THEGA</name>
<accession>A0ACB6ZP26</accession>
<dbReference type="EMBL" id="MU117977">
    <property type="protein sequence ID" value="KAF9651178.1"/>
    <property type="molecule type" value="Genomic_DNA"/>
</dbReference>
<reference evidence="1" key="1">
    <citation type="submission" date="2019-10" db="EMBL/GenBank/DDBJ databases">
        <authorList>
            <consortium name="DOE Joint Genome Institute"/>
            <person name="Kuo A."/>
            <person name="Miyauchi S."/>
            <person name="Kiss E."/>
            <person name="Drula E."/>
            <person name="Kohler A."/>
            <person name="Sanchez-Garcia M."/>
            <person name="Andreopoulos B."/>
            <person name="Barry K.W."/>
            <person name="Bonito G."/>
            <person name="Buee M."/>
            <person name="Carver A."/>
            <person name="Chen C."/>
            <person name="Cichocki N."/>
            <person name="Clum A."/>
            <person name="Culley D."/>
            <person name="Crous P.W."/>
            <person name="Fauchery L."/>
            <person name="Girlanda M."/>
            <person name="Hayes R."/>
            <person name="Keri Z."/>
            <person name="Labutti K."/>
            <person name="Lipzen A."/>
            <person name="Lombard V."/>
            <person name="Magnuson J."/>
            <person name="Maillard F."/>
            <person name="Morin E."/>
            <person name="Murat C."/>
            <person name="Nolan M."/>
            <person name="Ohm R."/>
            <person name="Pangilinan J."/>
            <person name="Pereira M."/>
            <person name="Perotto S."/>
            <person name="Peter M."/>
            <person name="Riley R."/>
            <person name="Sitrit Y."/>
            <person name="Stielow B."/>
            <person name="Szollosi G."/>
            <person name="Zifcakova L."/>
            <person name="Stursova M."/>
            <person name="Spatafora J.W."/>
            <person name="Tedersoo L."/>
            <person name="Vaario L.-M."/>
            <person name="Yamada A."/>
            <person name="Yan M."/>
            <person name="Wang P."/>
            <person name="Xu J."/>
            <person name="Bruns T."/>
            <person name="Baldrian P."/>
            <person name="Vilgalys R."/>
            <person name="Henrissat B."/>
            <person name="Grigoriev I.V."/>
            <person name="Hibbett D."/>
            <person name="Nagy L.G."/>
            <person name="Martin F.M."/>
        </authorList>
    </citation>
    <scope>NUCLEOTIDE SEQUENCE</scope>
    <source>
        <strain evidence="1">P2</strain>
    </source>
</reference>
<evidence type="ECO:0000313" key="2">
    <source>
        <dbReference type="Proteomes" id="UP000886501"/>
    </source>
</evidence>
<evidence type="ECO:0000313" key="1">
    <source>
        <dbReference type="EMBL" id="KAF9651178.1"/>
    </source>
</evidence>
<sequence length="367" mass="40530">MPLLSRVCALYRGEPSVIEERPSPGLSHHLSSPSQLEVGALPTPDLDGVTLPQHYARIAQDSLRSSTFAYRLVGPEDVKLIGGKPMTAGGSADIWEATYDGRKVVLKSYRCYITFDVTQVAARFHNEVNMCSFLNHRDVDTVPFVGVYSTEAHPFGLVYGYMDGLDLKQYLRNEPNVGRLKLLTDIARCLNRLHDLDIVHGDLQTANILVDKGNTVYIAGLGNTYILPHSAAWTAEGRTRTGRLSRSLAPELAGLGTSPDVPDSTHPTKASDMYAFGVMAFEFVHSGQVLTGRPPFHGMIEVAAAYSMLNGDRPPRPDHPEVSDRVWYMIERCWNRIPSERMSIGGAVDLLEAELRRIPDSRALSRA</sequence>
<keyword evidence="2" id="KW-1185">Reference proteome</keyword>
<gene>
    <name evidence="1" type="ORF">BDM02DRAFT_3259185</name>
</gene>
<comment type="caution">
    <text evidence="1">The sequence shown here is derived from an EMBL/GenBank/DDBJ whole genome shotgun (WGS) entry which is preliminary data.</text>
</comment>
<proteinExistence type="predicted"/>
<organism evidence="1 2">
    <name type="scientific">Thelephora ganbajun</name>
    <name type="common">Ganba fungus</name>
    <dbReference type="NCBI Taxonomy" id="370292"/>
    <lineage>
        <taxon>Eukaryota</taxon>
        <taxon>Fungi</taxon>
        <taxon>Dikarya</taxon>
        <taxon>Basidiomycota</taxon>
        <taxon>Agaricomycotina</taxon>
        <taxon>Agaricomycetes</taxon>
        <taxon>Thelephorales</taxon>
        <taxon>Thelephoraceae</taxon>
        <taxon>Thelephora</taxon>
    </lineage>
</organism>
<reference evidence="1" key="2">
    <citation type="journal article" date="2020" name="Nat. Commun.">
        <title>Large-scale genome sequencing of mycorrhizal fungi provides insights into the early evolution of symbiotic traits.</title>
        <authorList>
            <person name="Miyauchi S."/>
            <person name="Kiss E."/>
            <person name="Kuo A."/>
            <person name="Drula E."/>
            <person name="Kohler A."/>
            <person name="Sanchez-Garcia M."/>
            <person name="Morin E."/>
            <person name="Andreopoulos B."/>
            <person name="Barry K.W."/>
            <person name="Bonito G."/>
            <person name="Buee M."/>
            <person name="Carver A."/>
            <person name="Chen C."/>
            <person name="Cichocki N."/>
            <person name="Clum A."/>
            <person name="Culley D."/>
            <person name="Crous P.W."/>
            <person name="Fauchery L."/>
            <person name="Girlanda M."/>
            <person name="Hayes R.D."/>
            <person name="Keri Z."/>
            <person name="LaButti K."/>
            <person name="Lipzen A."/>
            <person name="Lombard V."/>
            <person name="Magnuson J."/>
            <person name="Maillard F."/>
            <person name="Murat C."/>
            <person name="Nolan M."/>
            <person name="Ohm R.A."/>
            <person name="Pangilinan J."/>
            <person name="Pereira M.F."/>
            <person name="Perotto S."/>
            <person name="Peter M."/>
            <person name="Pfister S."/>
            <person name="Riley R."/>
            <person name="Sitrit Y."/>
            <person name="Stielow J.B."/>
            <person name="Szollosi G."/>
            <person name="Zifcakova L."/>
            <person name="Stursova M."/>
            <person name="Spatafora J.W."/>
            <person name="Tedersoo L."/>
            <person name="Vaario L.M."/>
            <person name="Yamada A."/>
            <person name="Yan M."/>
            <person name="Wang P."/>
            <person name="Xu J."/>
            <person name="Bruns T."/>
            <person name="Baldrian P."/>
            <person name="Vilgalys R."/>
            <person name="Dunand C."/>
            <person name="Henrissat B."/>
            <person name="Grigoriev I.V."/>
            <person name="Hibbett D."/>
            <person name="Nagy L.G."/>
            <person name="Martin F.M."/>
        </authorList>
    </citation>
    <scope>NUCLEOTIDE SEQUENCE</scope>
    <source>
        <strain evidence="1">P2</strain>
    </source>
</reference>
<dbReference type="Proteomes" id="UP000886501">
    <property type="component" value="Unassembled WGS sequence"/>
</dbReference>
<protein>
    <submittedName>
        <fullName evidence="1">Kinase-like protein</fullName>
    </submittedName>
</protein>